<protein>
    <recommendedName>
        <fullName evidence="4">Aldehyde dehydrogenase domain-containing protein</fullName>
    </recommendedName>
</protein>
<reference evidence="5" key="1">
    <citation type="journal article" date="2020" name="bioRxiv">
        <title>Comparative genomics of Chlamydomonas.</title>
        <authorList>
            <person name="Craig R.J."/>
            <person name="Hasan A.R."/>
            <person name="Ness R.W."/>
            <person name="Keightley P.D."/>
        </authorList>
    </citation>
    <scope>NUCLEOTIDE SEQUENCE</scope>
    <source>
        <strain evidence="5">CCAP 11/70</strain>
    </source>
</reference>
<evidence type="ECO:0000256" key="1">
    <source>
        <dbReference type="ARBA" id="ARBA00009986"/>
    </source>
</evidence>
<dbReference type="InterPro" id="IPR016162">
    <property type="entry name" value="Ald_DH_N"/>
</dbReference>
<proteinExistence type="inferred from homology"/>
<feature type="region of interest" description="Disordered" evidence="3">
    <location>
        <begin position="77"/>
        <end position="108"/>
    </location>
</feature>
<dbReference type="EMBL" id="JAEHOE010000039">
    <property type="protein sequence ID" value="KAG2493158.1"/>
    <property type="molecule type" value="Genomic_DNA"/>
</dbReference>
<name>A0A835XZJ4_9CHLO</name>
<organism evidence="5 6">
    <name type="scientific">Edaphochlamys debaryana</name>
    <dbReference type="NCBI Taxonomy" id="47281"/>
    <lineage>
        <taxon>Eukaryota</taxon>
        <taxon>Viridiplantae</taxon>
        <taxon>Chlorophyta</taxon>
        <taxon>core chlorophytes</taxon>
        <taxon>Chlorophyceae</taxon>
        <taxon>CS clade</taxon>
        <taxon>Chlamydomonadales</taxon>
        <taxon>Chlamydomonadales incertae sedis</taxon>
        <taxon>Edaphochlamys</taxon>
    </lineage>
</organism>
<comment type="caution">
    <text evidence="5">The sequence shown here is derived from an EMBL/GenBank/DDBJ whole genome shotgun (WGS) entry which is preliminary data.</text>
</comment>
<dbReference type="PANTHER" id="PTHR43860">
    <property type="entry name" value="BETAINE ALDEHYDE DEHYDROGENASE"/>
    <property type="match status" value="1"/>
</dbReference>
<keyword evidence="6" id="KW-1185">Reference proteome</keyword>
<dbReference type="PANTHER" id="PTHR43860:SF2">
    <property type="entry name" value="BETAINE ALDEHYDE DEHYDROGENASE-RELATED"/>
    <property type="match status" value="1"/>
</dbReference>
<dbReference type="SUPFAM" id="SSF53720">
    <property type="entry name" value="ALDH-like"/>
    <property type="match status" value="1"/>
</dbReference>
<dbReference type="InterPro" id="IPR015590">
    <property type="entry name" value="Aldehyde_DH_dom"/>
</dbReference>
<evidence type="ECO:0000259" key="4">
    <source>
        <dbReference type="Pfam" id="PF00171"/>
    </source>
</evidence>
<accession>A0A835XZJ4</accession>
<dbReference type="InterPro" id="IPR016161">
    <property type="entry name" value="Ald_DH/histidinol_DH"/>
</dbReference>
<dbReference type="GO" id="GO:0004029">
    <property type="term" value="F:aldehyde dehydrogenase (NAD+) activity"/>
    <property type="evidence" value="ECO:0007669"/>
    <property type="project" value="UniProtKB-ARBA"/>
</dbReference>
<keyword evidence="2" id="KW-0520">NAD</keyword>
<dbReference type="Proteomes" id="UP000612055">
    <property type="component" value="Unassembled WGS sequence"/>
</dbReference>
<gene>
    <name evidence="5" type="ORF">HYH03_008580</name>
</gene>
<sequence length="141" mass="15212">MDMGKPIDEAEWDMDDVATCFDYYAGQAEALDARNASAPPIDVGMKEFEVRVKREALGVVGLITPWNYPLLMATINNGASGSTGPSDPRLPPKKRKQSYSRAEFEASGRDCDVRHATLAAAVASVATILVDDSSSSEPEME</sequence>
<evidence type="ECO:0000313" key="6">
    <source>
        <dbReference type="Proteomes" id="UP000612055"/>
    </source>
</evidence>
<dbReference type="Gene3D" id="3.40.605.10">
    <property type="entry name" value="Aldehyde Dehydrogenase, Chain A, domain 1"/>
    <property type="match status" value="1"/>
</dbReference>
<evidence type="ECO:0000313" key="5">
    <source>
        <dbReference type="EMBL" id="KAG2493158.1"/>
    </source>
</evidence>
<dbReference type="AlphaFoldDB" id="A0A835XZJ4"/>
<dbReference type="Pfam" id="PF00171">
    <property type="entry name" value="Aldedh"/>
    <property type="match status" value="1"/>
</dbReference>
<comment type="similarity">
    <text evidence="1">Belongs to the aldehyde dehydrogenase family.</text>
</comment>
<feature type="domain" description="Aldehyde dehydrogenase" evidence="4">
    <location>
        <begin position="2"/>
        <end position="75"/>
    </location>
</feature>
<evidence type="ECO:0000256" key="3">
    <source>
        <dbReference type="SAM" id="MobiDB-lite"/>
    </source>
</evidence>
<evidence type="ECO:0000256" key="2">
    <source>
        <dbReference type="ARBA" id="ARBA00023027"/>
    </source>
</evidence>
<dbReference type="OrthoDB" id="310895at2759"/>